<accession>A0A8J6LBK0</accession>
<dbReference type="EMBL" id="JABDTM020029895">
    <property type="protein sequence ID" value="KAH0807685.1"/>
    <property type="molecule type" value="Genomic_DNA"/>
</dbReference>
<gene>
    <name evidence="2" type="ORF">GEV33_015106</name>
    <name evidence="1" type="ORF">GEV33_015110</name>
</gene>
<proteinExistence type="predicted"/>
<protein>
    <submittedName>
        <fullName evidence="1">Uncharacterized protein</fullName>
    </submittedName>
</protein>
<dbReference type="PANTHER" id="PTHR21219:SF4">
    <property type="entry name" value="PID DOMAIN-CONTAINING PROTEIN"/>
    <property type="match status" value="1"/>
</dbReference>
<evidence type="ECO:0000313" key="2">
    <source>
        <dbReference type="EMBL" id="KAH0807685.1"/>
    </source>
</evidence>
<evidence type="ECO:0000313" key="1">
    <source>
        <dbReference type="EMBL" id="KAH0807681.1"/>
    </source>
</evidence>
<organism evidence="1 3">
    <name type="scientific">Tenebrio molitor</name>
    <name type="common">Yellow mealworm beetle</name>
    <dbReference type="NCBI Taxonomy" id="7067"/>
    <lineage>
        <taxon>Eukaryota</taxon>
        <taxon>Metazoa</taxon>
        <taxon>Ecdysozoa</taxon>
        <taxon>Arthropoda</taxon>
        <taxon>Hexapoda</taxon>
        <taxon>Insecta</taxon>
        <taxon>Pterygota</taxon>
        <taxon>Neoptera</taxon>
        <taxon>Endopterygota</taxon>
        <taxon>Coleoptera</taxon>
        <taxon>Polyphaga</taxon>
        <taxon>Cucujiformia</taxon>
        <taxon>Tenebrionidae</taxon>
        <taxon>Tenebrio</taxon>
    </lineage>
</organism>
<dbReference type="PANTHER" id="PTHR21219">
    <property type="entry name" value="FI19613P1"/>
    <property type="match status" value="1"/>
</dbReference>
<dbReference type="EMBL" id="JABDTM020029899">
    <property type="protein sequence ID" value="KAH0807681.1"/>
    <property type="molecule type" value="Genomic_DNA"/>
</dbReference>
<dbReference type="AlphaFoldDB" id="A0A8J6LBK0"/>
<evidence type="ECO:0000313" key="3">
    <source>
        <dbReference type="Proteomes" id="UP000719412"/>
    </source>
</evidence>
<name>A0A8J6LBK0_TENMO</name>
<keyword evidence="3" id="KW-1185">Reference proteome</keyword>
<comment type="caution">
    <text evidence="1">The sequence shown here is derived from an EMBL/GenBank/DDBJ whole genome shotgun (WGS) entry which is preliminary data.</text>
</comment>
<sequence>MKVSLVSPQKSDRTFTTAFTSPTAPARTLQSTAISGACTEALSVKKSAEIAALFADIKLSQTTDIAHLTPRNCDMESIISSRNAYNRLKSQNAVTRADIKAIGPYGQKMIQNGLASRTSRGDRV</sequence>
<dbReference type="Proteomes" id="UP000719412">
    <property type="component" value="Unassembled WGS sequence"/>
</dbReference>
<reference evidence="1" key="1">
    <citation type="journal article" date="2020" name="J Insects Food Feed">
        <title>The yellow mealworm (Tenebrio molitor) genome: a resource for the emerging insects as food and feed industry.</title>
        <authorList>
            <person name="Eriksson T."/>
            <person name="Andere A."/>
            <person name="Kelstrup H."/>
            <person name="Emery V."/>
            <person name="Picard C."/>
        </authorList>
    </citation>
    <scope>NUCLEOTIDE SEQUENCE</scope>
    <source>
        <strain evidence="1">Stoneville</strain>
        <tissue evidence="1">Whole head</tissue>
    </source>
</reference>
<reference evidence="1" key="2">
    <citation type="submission" date="2021-08" db="EMBL/GenBank/DDBJ databases">
        <authorList>
            <person name="Eriksson T."/>
        </authorList>
    </citation>
    <scope>NUCLEOTIDE SEQUENCE</scope>
    <source>
        <strain evidence="1">Stoneville</strain>
        <tissue evidence="1">Whole head</tissue>
    </source>
</reference>